<comment type="subcellular location">
    <subcellularLocation>
        <location evidence="1">Membrane</location>
        <topology evidence="1">Multi-pass membrane protein</topology>
    </subcellularLocation>
</comment>
<dbReference type="GeneID" id="42365225"/>
<dbReference type="InterPro" id="IPR002490">
    <property type="entry name" value="V-ATPase_116kDa_su"/>
</dbReference>
<accession>A0A5Q0UHP3</accession>
<keyword evidence="13" id="KW-1185">Reference proteome</keyword>
<sequence length="604" mass="67565">MTKISVTGSKKYLDRVIDELHDLELMDIDQYEGEFDTGEPNEEAEKLSELLVDIRSVLSKLPETEPEKETTTIQAIQENLPEITDELDGHEAQEEQLKRQIEGIKEQKKFFKKLRGSGLTAEDLKESETLNVFTGRLDKDSFLKEIRNDRFEIFEGDSATAVIYSEKYAEQTEQAIQNNSKKQFTVPDTELHGTCENIYNNLEQKRDQLETQIESVESQKRELAEKWSGKLNYIEDFLTQKIEKAEAPINFATTDRTFMAWGWIPEEKFEILEERLAEASEGKIHVQREELEEDEEPPVKHENNRAVQPFESLTDLVSVPRYNELDPSVVLLLTFPLFFGFMIGDAGYGLTTLAVFYAGAKMFPKGKEIFHSLMYASVATIIFGLAFGDAFGYVIFGHHSELAAATGIQLFEQIPILWHRAEHLGQVFTISALIGLVHVNLGYGIGFYNEYIKHGLKEAFLEKGSWYVLQAGAALAFLVSPTAGLPVMILGFLLIFLGEGVEGMVEIPSLLANILSYLRIFGVSVAAVALAAVVNSIASTAYGAGGLVGIVLGTLILVGGHIFNTFIKIMEGFLQGIRLHYVEMFGKFYEGGGKKYAPFGAQEP</sequence>
<gene>
    <name evidence="12" type="primary">ntpI</name>
    <name evidence="12" type="ORF">LC1Nh_0836</name>
</gene>
<keyword evidence="11" id="KW-0175">Coiled coil</keyword>
<evidence type="ECO:0000256" key="11">
    <source>
        <dbReference type="SAM" id="Coils"/>
    </source>
</evidence>
<feature type="transmembrane region" description="Helical" evidence="10">
    <location>
        <begin position="468"/>
        <end position="498"/>
    </location>
</feature>
<evidence type="ECO:0000256" key="10">
    <source>
        <dbReference type="RuleBase" id="RU361189"/>
    </source>
</evidence>
<dbReference type="GO" id="GO:0016471">
    <property type="term" value="C:vacuolar proton-transporting V-type ATPase complex"/>
    <property type="evidence" value="ECO:0007669"/>
    <property type="project" value="TreeGrafter"/>
</dbReference>
<evidence type="ECO:0000256" key="7">
    <source>
        <dbReference type="ARBA" id="ARBA00023136"/>
    </source>
</evidence>
<feature type="transmembrane region" description="Helical" evidence="10">
    <location>
        <begin position="510"/>
        <end position="534"/>
    </location>
</feature>
<evidence type="ECO:0000256" key="1">
    <source>
        <dbReference type="ARBA" id="ARBA00004141"/>
    </source>
</evidence>
<feature type="transmembrane region" description="Helical" evidence="10">
    <location>
        <begin position="540"/>
        <end position="563"/>
    </location>
</feature>
<dbReference type="EMBL" id="CP040089">
    <property type="protein sequence ID" value="QGA80720.1"/>
    <property type="molecule type" value="Genomic_DNA"/>
</dbReference>
<dbReference type="GO" id="GO:0033179">
    <property type="term" value="C:proton-transporting V-type ATPase, V0 domain"/>
    <property type="evidence" value="ECO:0007669"/>
    <property type="project" value="InterPro"/>
</dbReference>
<dbReference type="Gene3D" id="3.30.70.2170">
    <property type="match status" value="1"/>
</dbReference>
<evidence type="ECO:0000256" key="6">
    <source>
        <dbReference type="ARBA" id="ARBA00023065"/>
    </source>
</evidence>
<dbReference type="OrthoDB" id="85892at2157"/>
<evidence type="ECO:0000256" key="4">
    <source>
        <dbReference type="ARBA" id="ARBA00022692"/>
    </source>
</evidence>
<feature type="coiled-coil region" evidence="11">
    <location>
        <begin position="192"/>
        <end position="226"/>
    </location>
</feature>
<dbReference type="GO" id="GO:0046961">
    <property type="term" value="F:proton-transporting ATPase activity, rotational mechanism"/>
    <property type="evidence" value="ECO:0007669"/>
    <property type="project" value="InterPro"/>
</dbReference>
<dbReference type="RefSeq" id="WP_153550460.1">
    <property type="nucleotide sequence ID" value="NZ_CP040089.1"/>
</dbReference>
<feature type="coiled-coil region" evidence="11">
    <location>
        <begin position="73"/>
        <end position="114"/>
    </location>
</feature>
<keyword evidence="4 10" id="KW-0812">Transmembrane</keyword>
<dbReference type="Gene3D" id="3.30.70.2750">
    <property type="match status" value="1"/>
</dbReference>
<feature type="transmembrane region" description="Helical" evidence="10">
    <location>
        <begin position="329"/>
        <end position="360"/>
    </location>
</feature>
<evidence type="ECO:0000313" key="12">
    <source>
        <dbReference type="EMBL" id="QGA80720.1"/>
    </source>
</evidence>
<evidence type="ECO:0000313" key="13">
    <source>
        <dbReference type="Proteomes" id="UP000377803"/>
    </source>
</evidence>
<evidence type="ECO:0000256" key="9">
    <source>
        <dbReference type="ARBA" id="ARBA00068671"/>
    </source>
</evidence>
<organism evidence="12 13">
    <name type="scientific">Candidatus Nanohalobium constans</name>
    <dbReference type="NCBI Taxonomy" id="2565781"/>
    <lineage>
        <taxon>Archaea</taxon>
        <taxon>Candidatus Nanohalarchaeota</taxon>
        <taxon>Candidatus Nanohalobia</taxon>
        <taxon>Candidatus Nanohalobiales</taxon>
        <taxon>Candidatus Nanohalobiaceae</taxon>
        <taxon>Candidatus Nanohalobium</taxon>
    </lineage>
</organism>
<keyword evidence="5 10" id="KW-1133">Transmembrane helix</keyword>
<evidence type="ECO:0000256" key="8">
    <source>
        <dbReference type="ARBA" id="ARBA00059506"/>
    </source>
</evidence>
<dbReference type="Gene3D" id="1.20.1460.20">
    <property type="match status" value="1"/>
</dbReference>
<dbReference type="Pfam" id="PF01496">
    <property type="entry name" value="V_ATPase_I"/>
    <property type="match status" value="2"/>
</dbReference>
<dbReference type="Proteomes" id="UP000377803">
    <property type="component" value="Chromosome"/>
</dbReference>
<feature type="transmembrane region" description="Helical" evidence="10">
    <location>
        <begin position="372"/>
        <end position="396"/>
    </location>
</feature>
<comment type="similarity">
    <text evidence="2 10">Belongs to the V-ATPase 116 kDa subunit family.</text>
</comment>
<reference evidence="13" key="1">
    <citation type="submission" date="2019-05" db="EMBL/GenBank/DDBJ databases">
        <title>Candidatus Nanohalobium constans, a novel model system to study the DPANN nano-sized archaea: genomic and physiological characterization of a nanoarchaeon co-cultured with its chitinotrophic host.</title>
        <authorList>
            <person name="La Cono V."/>
            <person name="Arcadi E."/>
            <person name="Crisafi F."/>
            <person name="Denaro R."/>
            <person name="La Spada G."/>
            <person name="Messina E."/>
            <person name="Smedile F."/>
            <person name="Toshchakov S.V."/>
            <person name="Shevchenko M.A."/>
            <person name="Golyshin P.N."/>
            <person name="Golyshina O.V."/>
            <person name="Ferrer M."/>
            <person name="Rohde M."/>
            <person name="Mushegian A."/>
            <person name="Sorokin D.Y."/>
            <person name="Giuliano L."/>
            <person name="Yakimov M.M."/>
        </authorList>
    </citation>
    <scope>NUCLEOTIDE SEQUENCE [LARGE SCALE GENOMIC DNA]</scope>
    <source>
        <strain evidence="13">LC1Nh</strain>
    </source>
</reference>
<feature type="transmembrane region" description="Helical" evidence="10">
    <location>
        <begin position="427"/>
        <end position="448"/>
    </location>
</feature>
<evidence type="ECO:0000256" key="5">
    <source>
        <dbReference type="ARBA" id="ARBA00022989"/>
    </source>
</evidence>
<keyword evidence="7 10" id="KW-0472">Membrane</keyword>
<proteinExistence type="inferred from homology"/>
<dbReference type="GO" id="GO:0007035">
    <property type="term" value="P:vacuolar acidification"/>
    <property type="evidence" value="ECO:0007669"/>
    <property type="project" value="TreeGrafter"/>
</dbReference>
<evidence type="ECO:0000256" key="3">
    <source>
        <dbReference type="ARBA" id="ARBA00022448"/>
    </source>
</evidence>
<keyword evidence="3 10" id="KW-0813">Transport</keyword>
<name>A0A5Q0UHP3_9ARCH</name>
<dbReference type="GO" id="GO:0051117">
    <property type="term" value="F:ATPase binding"/>
    <property type="evidence" value="ECO:0007669"/>
    <property type="project" value="TreeGrafter"/>
</dbReference>
<dbReference type="AlphaFoldDB" id="A0A5Q0UHP3"/>
<comment type="function">
    <text evidence="8">Component of the A-type ATP synthase that produces ATP from ADP in the presence of a proton gradient across the membrane.</text>
</comment>
<keyword evidence="6 10" id="KW-0406">Ion transport</keyword>
<dbReference type="KEGG" id="ncon:LC1Nh_0836"/>
<dbReference type="PANTHER" id="PTHR11629:SF63">
    <property type="entry name" value="V-TYPE PROTON ATPASE SUBUNIT A"/>
    <property type="match status" value="1"/>
</dbReference>
<protein>
    <recommendedName>
        <fullName evidence="9 10">A-type ATP synthase subunit I</fullName>
    </recommendedName>
</protein>
<dbReference type="PANTHER" id="PTHR11629">
    <property type="entry name" value="VACUOLAR PROTON ATPASES"/>
    <property type="match status" value="1"/>
</dbReference>
<evidence type="ECO:0000256" key="2">
    <source>
        <dbReference type="ARBA" id="ARBA00009904"/>
    </source>
</evidence>